<evidence type="ECO:0000313" key="2">
    <source>
        <dbReference type="Proteomes" id="UP000249467"/>
    </source>
</evidence>
<gene>
    <name evidence="1" type="ORF">DCF19_09300</name>
</gene>
<proteinExistence type="predicted"/>
<dbReference type="EMBL" id="QBML01000010">
    <property type="protein sequence ID" value="PZO41739.1"/>
    <property type="molecule type" value="Genomic_DNA"/>
</dbReference>
<comment type="caution">
    <text evidence="1">The sequence shown here is derived from an EMBL/GenBank/DDBJ whole genome shotgun (WGS) entry which is preliminary data.</text>
</comment>
<organism evidence="1 2">
    <name type="scientific">Pseudanabaena frigida</name>
    <dbReference type="NCBI Taxonomy" id="945775"/>
    <lineage>
        <taxon>Bacteria</taxon>
        <taxon>Bacillati</taxon>
        <taxon>Cyanobacteriota</taxon>
        <taxon>Cyanophyceae</taxon>
        <taxon>Pseudanabaenales</taxon>
        <taxon>Pseudanabaenaceae</taxon>
        <taxon>Pseudanabaena</taxon>
    </lineage>
</organism>
<reference evidence="1 2" key="2">
    <citation type="submission" date="2018-06" db="EMBL/GenBank/DDBJ databases">
        <title>Metagenomic assembly of (sub)arctic Cyanobacteria and their associated microbiome from non-axenic cultures.</title>
        <authorList>
            <person name="Baurain D."/>
        </authorList>
    </citation>
    <scope>NUCLEOTIDE SEQUENCE [LARGE SCALE GENOMIC DNA]</scope>
    <source>
        <strain evidence="1">ULC066bin1</strain>
    </source>
</reference>
<dbReference type="Proteomes" id="UP000249467">
    <property type="component" value="Unassembled WGS sequence"/>
</dbReference>
<sequence length="130" mass="14677">MNTTAKLYPNGLLTVECRSRTRAAFSGLRGRIAVICFNANREAHWISQIFQCSTRCAIFDPTCSSQGTNAFFQELPEPVGRLTESIDIINFDESRFGQWREQLIQARELIQSSQTIAQEIKGIVNLISSF</sequence>
<evidence type="ECO:0000313" key="1">
    <source>
        <dbReference type="EMBL" id="PZO41739.1"/>
    </source>
</evidence>
<dbReference type="AlphaFoldDB" id="A0A2W4WIL7"/>
<reference evidence="1 2" key="1">
    <citation type="submission" date="2018-04" db="EMBL/GenBank/DDBJ databases">
        <authorList>
            <person name="Go L.Y."/>
            <person name="Mitchell J.A."/>
        </authorList>
    </citation>
    <scope>NUCLEOTIDE SEQUENCE [LARGE SCALE GENOMIC DNA]</scope>
    <source>
        <strain evidence="1">ULC066bin1</strain>
    </source>
</reference>
<name>A0A2W4WIL7_9CYAN</name>
<accession>A0A2W4WIL7</accession>
<protein>
    <submittedName>
        <fullName evidence="1">Uncharacterized protein</fullName>
    </submittedName>
</protein>